<comment type="caution">
    <text evidence="1">The sequence shown here is derived from an EMBL/GenBank/DDBJ whole genome shotgun (WGS) entry which is preliminary data.</text>
</comment>
<protein>
    <recommendedName>
        <fullName evidence="3">Phage protein</fullName>
    </recommendedName>
</protein>
<sequence length="79" mass="8941">MSKDARANKKELDQNLIDKAIGNLHRLRSAVTEGRISLVDGRVEDTWNLLRSDELVCNVLSIGIDYVDNVFTEQNPKND</sequence>
<evidence type="ECO:0000313" key="2">
    <source>
        <dbReference type="Proteomes" id="UP001253851"/>
    </source>
</evidence>
<dbReference type="AlphaFoldDB" id="A0ABD5FHT6"/>
<dbReference type="EMBL" id="JARQDZ010000002">
    <property type="protein sequence ID" value="MDT2981865.1"/>
    <property type="molecule type" value="Genomic_DNA"/>
</dbReference>
<evidence type="ECO:0008006" key="3">
    <source>
        <dbReference type="Google" id="ProtNLM"/>
    </source>
</evidence>
<proteinExistence type="predicted"/>
<dbReference type="RefSeq" id="WP_311957144.1">
    <property type="nucleotide sequence ID" value="NZ_JARQDZ010000002.1"/>
</dbReference>
<gene>
    <name evidence="1" type="ORF">P7I34_04265</name>
</gene>
<organism evidence="1 2">
    <name type="scientific">Enterococcus casseliflavus</name>
    <name type="common">Enterococcus flavescens</name>
    <dbReference type="NCBI Taxonomy" id="37734"/>
    <lineage>
        <taxon>Bacteria</taxon>
        <taxon>Bacillati</taxon>
        <taxon>Bacillota</taxon>
        <taxon>Bacilli</taxon>
        <taxon>Lactobacillales</taxon>
        <taxon>Enterococcaceae</taxon>
        <taxon>Enterococcus</taxon>
    </lineage>
</organism>
<dbReference type="Proteomes" id="UP001253851">
    <property type="component" value="Unassembled WGS sequence"/>
</dbReference>
<evidence type="ECO:0000313" key="1">
    <source>
        <dbReference type="EMBL" id="MDT2981865.1"/>
    </source>
</evidence>
<accession>A0ABD5FHT6</accession>
<name>A0ABD5FHT6_ENTCA</name>
<reference evidence="1 2" key="1">
    <citation type="submission" date="2023-03" db="EMBL/GenBank/DDBJ databases">
        <authorList>
            <person name="Shen W."/>
            <person name="Cai J."/>
        </authorList>
    </citation>
    <scope>NUCLEOTIDE SEQUENCE [LARGE SCALE GENOMIC DNA]</scope>
    <source>
        <strain evidence="1 2">B516</strain>
    </source>
</reference>